<organism evidence="2 3">
    <name type="scientific">Rotaria magnacalcarata</name>
    <dbReference type="NCBI Taxonomy" id="392030"/>
    <lineage>
        <taxon>Eukaryota</taxon>
        <taxon>Metazoa</taxon>
        <taxon>Spiralia</taxon>
        <taxon>Gnathifera</taxon>
        <taxon>Rotifera</taxon>
        <taxon>Eurotatoria</taxon>
        <taxon>Bdelloidea</taxon>
        <taxon>Philodinida</taxon>
        <taxon>Philodinidae</taxon>
        <taxon>Rotaria</taxon>
    </lineage>
</organism>
<evidence type="ECO:0000256" key="1">
    <source>
        <dbReference type="SAM" id="MobiDB-lite"/>
    </source>
</evidence>
<dbReference type="Proteomes" id="UP000663866">
    <property type="component" value="Unassembled WGS sequence"/>
</dbReference>
<comment type="caution">
    <text evidence="2">The sequence shown here is derived from an EMBL/GenBank/DDBJ whole genome shotgun (WGS) entry which is preliminary data.</text>
</comment>
<dbReference type="AlphaFoldDB" id="A0A821N1C7"/>
<evidence type="ECO:0000313" key="3">
    <source>
        <dbReference type="Proteomes" id="UP000663866"/>
    </source>
</evidence>
<reference evidence="2" key="1">
    <citation type="submission" date="2021-02" db="EMBL/GenBank/DDBJ databases">
        <authorList>
            <person name="Nowell W R."/>
        </authorList>
    </citation>
    <scope>NUCLEOTIDE SEQUENCE</scope>
</reference>
<accession>A0A821N1C7</accession>
<feature type="region of interest" description="Disordered" evidence="1">
    <location>
        <begin position="1"/>
        <end position="22"/>
    </location>
</feature>
<feature type="non-terminal residue" evidence="2">
    <location>
        <position position="1"/>
    </location>
</feature>
<gene>
    <name evidence="2" type="ORF">OVN521_LOCUS51105</name>
</gene>
<keyword evidence="3" id="KW-1185">Reference proteome</keyword>
<dbReference type="EMBL" id="CAJOBG010121106">
    <property type="protein sequence ID" value="CAF4778661.1"/>
    <property type="molecule type" value="Genomic_DNA"/>
</dbReference>
<name>A0A821N1C7_9BILA</name>
<evidence type="ECO:0000313" key="2">
    <source>
        <dbReference type="EMBL" id="CAF4778661.1"/>
    </source>
</evidence>
<feature type="compositionally biased region" description="Acidic residues" evidence="1">
    <location>
        <begin position="1"/>
        <end position="20"/>
    </location>
</feature>
<sequence>KAANESFDDEDDDDESEDVNDTISSWTDFDSKLKCKGFDDDDDSVILFKLVCLELFIEGFSLGVK</sequence>
<proteinExistence type="predicted"/>
<protein>
    <submittedName>
        <fullName evidence="2">Uncharacterized protein</fullName>
    </submittedName>
</protein>